<feature type="domain" description="Reverse transcriptase Ty1/copia-type" evidence="2">
    <location>
        <begin position="79"/>
        <end position="152"/>
    </location>
</feature>
<feature type="compositionally biased region" description="Polar residues" evidence="1">
    <location>
        <begin position="1"/>
        <end position="18"/>
    </location>
</feature>
<proteinExistence type="predicted"/>
<comment type="caution">
    <text evidence="3">The sequence shown here is derived from an EMBL/GenBank/DDBJ whole genome shotgun (WGS) entry which is preliminary data.</text>
</comment>
<evidence type="ECO:0000259" key="2">
    <source>
        <dbReference type="Pfam" id="PF07727"/>
    </source>
</evidence>
<gene>
    <name evidence="3" type="ORF">F2P56_004141</name>
</gene>
<feature type="region of interest" description="Disordered" evidence="1">
    <location>
        <begin position="1"/>
        <end position="21"/>
    </location>
</feature>
<evidence type="ECO:0000313" key="3">
    <source>
        <dbReference type="EMBL" id="KAF5477507.1"/>
    </source>
</evidence>
<sequence length="154" mass="17096">MPTAPAQNSSTNQNSHSMLTRGKAGISKPKHYNYVCQLPSSPLLSSLLVMKEPKGFKSAAKSPEWLAAMEDELRALTHNQTWELVPRPSATNVVGSKWVFWIKYHSDGSIDRFKELLVAKGYTQLYGLDFNDTFSPVVRASTVRIVLSIAISRG</sequence>
<organism evidence="3 4">
    <name type="scientific">Juglans regia</name>
    <name type="common">English walnut</name>
    <dbReference type="NCBI Taxonomy" id="51240"/>
    <lineage>
        <taxon>Eukaryota</taxon>
        <taxon>Viridiplantae</taxon>
        <taxon>Streptophyta</taxon>
        <taxon>Embryophyta</taxon>
        <taxon>Tracheophyta</taxon>
        <taxon>Spermatophyta</taxon>
        <taxon>Magnoliopsida</taxon>
        <taxon>eudicotyledons</taxon>
        <taxon>Gunneridae</taxon>
        <taxon>Pentapetalae</taxon>
        <taxon>rosids</taxon>
        <taxon>fabids</taxon>
        <taxon>Fagales</taxon>
        <taxon>Juglandaceae</taxon>
        <taxon>Juglans</taxon>
    </lineage>
</organism>
<evidence type="ECO:0000256" key="1">
    <source>
        <dbReference type="SAM" id="MobiDB-lite"/>
    </source>
</evidence>
<dbReference type="Proteomes" id="UP000619265">
    <property type="component" value="Unassembled WGS sequence"/>
</dbReference>
<accession>A0A833Y7K8</accession>
<dbReference type="Gramene" id="Jr02_10390_p1">
    <property type="protein sequence ID" value="cds.Jr02_10390_p1"/>
    <property type="gene ID" value="Jr02_10390"/>
</dbReference>
<reference evidence="3" key="2">
    <citation type="submission" date="2020-03" db="EMBL/GenBank/DDBJ databases">
        <title>Walnut 2.0.</title>
        <authorList>
            <person name="Marrano A."/>
            <person name="Britton M."/>
            <person name="Zimin A.V."/>
            <person name="Zaini P.A."/>
            <person name="Workman R."/>
            <person name="Puiu D."/>
            <person name="Bianco L."/>
            <person name="Allen B.J."/>
            <person name="Troggio M."/>
            <person name="Leslie C.A."/>
            <person name="Timp W."/>
            <person name="Dendekar A."/>
            <person name="Salzberg S.L."/>
            <person name="Neale D.B."/>
        </authorList>
    </citation>
    <scope>NUCLEOTIDE SEQUENCE</scope>
    <source>
        <tissue evidence="3">Leaves</tissue>
    </source>
</reference>
<name>A0A833Y7K8_JUGRE</name>
<dbReference type="AlphaFoldDB" id="A0A833Y7K8"/>
<protein>
    <recommendedName>
        <fullName evidence="2">Reverse transcriptase Ty1/copia-type domain-containing protein</fullName>
    </recommendedName>
</protein>
<dbReference type="EMBL" id="LIHL02000002">
    <property type="protein sequence ID" value="KAF5477507.1"/>
    <property type="molecule type" value="Genomic_DNA"/>
</dbReference>
<reference evidence="3" key="1">
    <citation type="submission" date="2015-10" db="EMBL/GenBank/DDBJ databases">
        <authorList>
            <person name="Martinez-Garcia P.J."/>
            <person name="Crepeau M.W."/>
            <person name="Puiu D."/>
            <person name="Gonzalez-Ibeas D."/>
            <person name="Whalen J."/>
            <person name="Stevens K."/>
            <person name="Paul R."/>
            <person name="Butterfield T."/>
            <person name="Britton M."/>
            <person name="Reagan R."/>
            <person name="Chakraborty S."/>
            <person name="Walawage S.L."/>
            <person name="Vasquez-Gross H.A."/>
            <person name="Cardeno C."/>
            <person name="Famula R."/>
            <person name="Pratt K."/>
            <person name="Kuruganti S."/>
            <person name="Aradhya M.K."/>
            <person name="Leslie C.A."/>
            <person name="Dandekar A.M."/>
            <person name="Salzberg S.L."/>
            <person name="Wegrzyn J.L."/>
            <person name="Langley C.H."/>
            <person name="Neale D.B."/>
        </authorList>
    </citation>
    <scope>NUCLEOTIDE SEQUENCE</scope>
    <source>
        <tissue evidence="3">Leaves</tissue>
    </source>
</reference>
<dbReference type="Pfam" id="PF07727">
    <property type="entry name" value="RVT_2"/>
    <property type="match status" value="1"/>
</dbReference>
<evidence type="ECO:0000313" key="4">
    <source>
        <dbReference type="Proteomes" id="UP000619265"/>
    </source>
</evidence>
<dbReference type="InterPro" id="IPR013103">
    <property type="entry name" value="RVT_2"/>
</dbReference>